<protein>
    <recommendedName>
        <fullName evidence="11">Fido domain-containing protein</fullName>
    </recommendedName>
</protein>
<keyword evidence="8" id="KW-0472">Membrane</keyword>
<evidence type="ECO:0000256" key="2">
    <source>
        <dbReference type="ARBA" id="ARBA00022692"/>
    </source>
</evidence>
<comment type="subcellular location">
    <subcellularLocation>
        <location evidence="1">Membrane</location>
        <topology evidence="1">Single-pass membrane protein</topology>
    </subcellularLocation>
</comment>
<sequence>MSVFLHQHYGYGTGQLRLAGCVWPVASGDRLRLANCVWPIASGQLRLAGCVWPVASGDRLRLANCVWPIASGQLRLASCVLFILDNITKLLASVEGWQFGIAQDRGAEEVDAGREVDEAADDDDDDYSPFVGDANFLPALWKPIFGARQFTLETFCTLHLEVMEHRNTRAGTLRDCEMTVGNFHPMPPDEVPGPMQQFVAWFNHELASASSSAAEFAARAQHTLVYIHPFYDGNGRTSRLLMNLIMLRCGYHPVILPEKKRDEYYKWLEEASNNNIEPFIKFISFHQQCAQDLEPAPPPLPSSS</sequence>
<comment type="caution">
    <text evidence="12">The sequence shown here is derived from an EMBL/GenBank/DDBJ whole genome shotgun (WGS) entry which is preliminary data.</text>
</comment>
<keyword evidence="4 10" id="KW-0547">Nucleotide-binding</keyword>
<dbReference type="Pfam" id="PF02661">
    <property type="entry name" value="Fic"/>
    <property type="match status" value="1"/>
</dbReference>
<evidence type="ECO:0000256" key="5">
    <source>
        <dbReference type="ARBA" id="ARBA00022803"/>
    </source>
</evidence>
<dbReference type="EMBL" id="JBICCN010000107">
    <property type="protein sequence ID" value="KAL3093702.1"/>
    <property type="molecule type" value="Genomic_DNA"/>
</dbReference>
<evidence type="ECO:0000256" key="9">
    <source>
        <dbReference type="PIRSR" id="PIRSR640198-1"/>
    </source>
</evidence>
<evidence type="ECO:0000313" key="12">
    <source>
        <dbReference type="EMBL" id="KAL3093702.1"/>
    </source>
</evidence>
<evidence type="ECO:0000256" key="8">
    <source>
        <dbReference type="ARBA" id="ARBA00023136"/>
    </source>
</evidence>
<accession>A0ABD2JSU3</accession>
<evidence type="ECO:0000256" key="10">
    <source>
        <dbReference type="PIRSR" id="PIRSR640198-2"/>
    </source>
</evidence>
<dbReference type="PANTHER" id="PTHR13504">
    <property type="entry name" value="FIDO DOMAIN-CONTAINING PROTEIN DDB_G0283145"/>
    <property type="match status" value="1"/>
</dbReference>
<dbReference type="GO" id="GO:0005524">
    <property type="term" value="F:ATP binding"/>
    <property type="evidence" value="ECO:0007669"/>
    <property type="project" value="UniProtKB-KW"/>
</dbReference>
<keyword evidence="5" id="KW-0802">TPR repeat</keyword>
<dbReference type="Gene3D" id="1.10.3290.10">
    <property type="entry name" value="Fido-like domain"/>
    <property type="match status" value="1"/>
</dbReference>
<feature type="binding site" evidence="10">
    <location>
        <begin position="232"/>
        <end position="239"/>
    </location>
    <ligand>
        <name>ATP</name>
        <dbReference type="ChEBI" id="CHEBI:30616"/>
    </ligand>
</feature>
<evidence type="ECO:0000256" key="7">
    <source>
        <dbReference type="ARBA" id="ARBA00022989"/>
    </source>
</evidence>
<dbReference type="InterPro" id="IPR003812">
    <property type="entry name" value="Fido"/>
</dbReference>
<feature type="domain" description="Fido" evidence="11">
    <location>
        <begin position="150"/>
        <end position="285"/>
    </location>
</feature>
<dbReference type="PROSITE" id="PS51459">
    <property type="entry name" value="FIDO"/>
    <property type="match status" value="1"/>
</dbReference>
<evidence type="ECO:0000256" key="1">
    <source>
        <dbReference type="ARBA" id="ARBA00004167"/>
    </source>
</evidence>
<evidence type="ECO:0000259" key="11">
    <source>
        <dbReference type="PROSITE" id="PS51459"/>
    </source>
</evidence>
<dbReference type="SUPFAM" id="SSF140931">
    <property type="entry name" value="Fic-like"/>
    <property type="match status" value="1"/>
</dbReference>
<proteinExistence type="predicted"/>
<keyword evidence="2" id="KW-0812">Transmembrane</keyword>
<keyword evidence="7" id="KW-1133">Transmembrane helix</keyword>
<dbReference type="PANTHER" id="PTHR13504:SF34">
    <property type="entry name" value="PROTEIN ADENYLYLTRANSFERASE FICD"/>
    <property type="match status" value="1"/>
</dbReference>
<evidence type="ECO:0000256" key="6">
    <source>
        <dbReference type="ARBA" id="ARBA00022840"/>
    </source>
</evidence>
<feature type="active site" evidence="9">
    <location>
        <position position="228"/>
    </location>
</feature>
<reference evidence="12 13" key="1">
    <citation type="submission" date="2024-10" db="EMBL/GenBank/DDBJ databases">
        <authorList>
            <person name="Kim D."/>
        </authorList>
    </citation>
    <scope>NUCLEOTIDE SEQUENCE [LARGE SCALE GENOMIC DNA]</scope>
    <source>
        <strain evidence="12">Taebaek</strain>
    </source>
</reference>
<dbReference type="InterPro" id="IPR040198">
    <property type="entry name" value="Fido_containing"/>
</dbReference>
<dbReference type="InterPro" id="IPR036597">
    <property type="entry name" value="Fido-like_dom_sf"/>
</dbReference>
<evidence type="ECO:0000313" key="13">
    <source>
        <dbReference type="Proteomes" id="UP001620645"/>
    </source>
</evidence>
<feature type="binding site" evidence="10">
    <location>
        <begin position="264"/>
        <end position="265"/>
    </location>
    <ligand>
        <name>ATP</name>
        <dbReference type="ChEBI" id="CHEBI:30616"/>
    </ligand>
</feature>
<keyword evidence="13" id="KW-1185">Reference proteome</keyword>
<gene>
    <name evidence="12" type="ORF">niasHS_006264</name>
</gene>
<dbReference type="Proteomes" id="UP001620645">
    <property type="component" value="Unassembled WGS sequence"/>
</dbReference>
<keyword evidence="6 10" id="KW-0067">ATP-binding</keyword>
<dbReference type="AlphaFoldDB" id="A0ABD2JSU3"/>
<evidence type="ECO:0000256" key="4">
    <source>
        <dbReference type="ARBA" id="ARBA00022741"/>
    </source>
</evidence>
<organism evidence="12 13">
    <name type="scientific">Heterodera schachtii</name>
    <name type="common">Sugarbeet cyst nematode worm</name>
    <name type="synonym">Tylenchus schachtii</name>
    <dbReference type="NCBI Taxonomy" id="97005"/>
    <lineage>
        <taxon>Eukaryota</taxon>
        <taxon>Metazoa</taxon>
        <taxon>Ecdysozoa</taxon>
        <taxon>Nematoda</taxon>
        <taxon>Chromadorea</taxon>
        <taxon>Rhabditida</taxon>
        <taxon>Tylenchina</taxon>
        <taxon>Tylenchomorpha</taxon>
        <taxon>Tylenchoidea</taxon>
        <taxon>Heteroderidae</taxon>
        <taxon>Heteroderinae</taxon>
        <taxon>Heterodera</taxon>
    </lineage>
</organism>
<name>A0ABD2JSU3_HETSC</name>
<evidence type="ECO:0000256" key="3">
    <source>
        <dbReference type="ARBA" id="ARBA00022737"/>
    </source>
</evidence>
<dbReference type="GO" id="GO:0016020">
    <property type="term" value="C:membrane"/>
    <property type="evidence" value="ECO:0007669"/>
    <property type="project" value="UniProtKB-SubCell"/>
</dbReference>
<keyword evidence="3" id="KW-0677">Repeat</keyword>